<dbReference type="AlphaFoldDB" id="I3SGN6"/>
<accession>I3SGN6</accession>
<evidence type="ECO:0000313" key="1">
    <source>
        <dbReference type="EMBL" id="AFK39428.1"/>
    </source>
</evidence>
<sequence length="54" mass="6173">MQPRDHRSLTFQQLAFGLSFMQSRNICHGPKAALKPHLLQLPVFGFHQKEASLN</sequence>
<protein>
    <submittedName>
        <fullName evidence="1">Uncharacterized protein</fullName>
    </submittedName>
</protein>
<dbReference type="EMBL" id="BT139633">
    <property type="protein sequence ID" value="AFK39428.1"/>
    <property type="molecule type" value="mRNA"/>
</dbReference>
<name>I3SGN6_MEDTR</name>
<proteinExistence type="evidence at transcript level"/>
<organism evidence="1">
    <name type="scientific">Medicago truncatula</name>
    <name type="common">Barrel medic</name>
    <name type="synonym">Medicago tribuloides</name>
    <dbReference type="NCBI Taxonomy" id="3880"/>
    <lineage>
        <taxon>Eukaryota</taxon>
        <taxon>Viridiplantae</taxon>
        <taxon>Streptophyta</taxon>
        <taxon>Embryophyta</taxon>
        <taxon>Tracheophyta</taxon>
        <taxon>Spermatophyta</taxon>
        <taxon>Magnoliopsida</taxon>
        <taxon>eudicotyledons</taxon>
        <taxon>Gunneridae</taxon>
        <taxon>Pentapetalae</taxon>
        <taxon>rosids</taxon>
        <taxon>fabids</taxon>
        <taxon>Fabales</taxon>
        <taxon>Fabaceae</taxon>
        <taxon>Papilionoideae</taxon>
        <taxon>50 kb inversion clade</taxon>
        <taxon>NPAAA clade</taxon>
        <taxon>Hologalegina</taxon>
        <taxon>IRL clade</taxon>
        <taxon>Trifolieae</taxon>
        <taxon>Medicago</taxon>
    </lineage>
</organism>
<reference evidence="1" key="1">
    <citation type="submission" date="2012-05" db="EMBL/GenBank/DDBJ databases">
        <authorList>
            <person name="Krishnakumar V."/>
            <person name="Cheung F."/>
            <person name="Xiao Y."/>
            <person name="Chan A."/>
            <person name="Moskal W.A."/>
            <person name="Town C.D."/>
        </authorList>
    </citation>
    <scope>NUCLEOTIDE SEQUENCE</scope>
</reference>